<organism evidence="2">
    <name type="scientific">Myoviridae sp. ctqMr7</name>
    <dbReference type="NCBI Taxonomy" id="2823552"/>
    <lineage>
        <taxon>Viruses</taxon>
        <taxon>Duplodnaviria</taxon>
        <taxon>Heunggongvirae</taxon>
        <taxon>Uroviricota</taxon>
        <taxon>Caudoviricetes</taxon>
    </lineage>
</organism>
<protein>
    <submittedName>
        <fullName evidence="2">Uncharacterized protein</fullName>
    </submittedName>
</protein>
<keyword evidence="1" id="KW-1133">Transmembrane helix</keyword>
<name>A0A8S5LHX6_9CAUD</name>
<accession>A0A8S5LHX6</accession>
<evidence type="ECO:0000256" key="1">
    <source>
        <dbReference type="SAM" id="Phobius"/>
    </source>
</evidence>
<keyword evidence="1" id="KW-0812">Transmembrane</keyword>
<proteinExistence type="predicted"/>
<keyword evidence="1" id="KW-0472">Membrane</keyword>
<sequence>MKDFIKNIDWLKVELFLLHIILFVAFIGFGIFIFFYTVQNEQPEYSADTIRKIKICRTYSNDFWRNDIDFIDGKCYYKGKEVEIE</sequence>
<feature type="transmembrane region" description="Helical" evidence="1">
    <location>
        <begin position="16"/>
        <end position="36"/>
    </location>
</feature>
<reference evidence="2" key="1">
    <citation type="journal article" date="2021" name="Proc. Natl. Acad. Sci. U.S.A.">
        <title>A Catalog of Tens of Thousands of Viruses from Human Metagenomes Reveals Hidden Associations with Chronic Diseases.</title>
        <authorList>
            <person name="Tisza M.J."/>
            <person name="Buck C.B."/>
        </authorList>
    </citation>
    <scope>NUCLEOTIDE SEQUENCE</scope>
    <source>
        <strain evidence="2">CtqMr7</strain>
    </source>
</reference>
<dbReference type="EMBL" id="BK014721">
    <property type="protein sequence ID" value="DAD69472.1"/>
    <property type="molecule type" value="Genomic_DNA"/>
</dbReference>
<evidence type="ECO:0000313" key="2">
    <source>
        <dbReference type="EMBL" id="DAD69472.1"/>
    </source>
</evidence>